<proteinExistence type="predicted"/>
<keyword evidence="1" id="KW-0732">Signal</keyword>
<evidence type="ECO:0000313" key="3">
    <source>
        <dbReference type="EMBL" id="SET77600.1"/>
    </source>
</evidence>
<feature type="domain" description="Ice-binding protein C-terminal" evidence="2">
    <location>
        <begin position="189"/>
        <end position="212"/>
    </location>
</feature>
<dbReference type="AlphaFoldDB" id="A0A1I0H251"/>
<dbReference type="Proteomes" id="UP000198762">
    <property type="component" value="Unassembled WGS sequence"/>
</dbReference>
<organism evidence="3 4">
    <name type="scientific">Marinobacter segnicrescens</name>
    <dbReference type="NCBI Taxonomy" id="430453"/>
    <lineage>
        <taxon>Bacteria</taxon>
        <taxon>Pseudomonadati</taxon>
        <taxon>Pseudomonadota</taxon>
        <taxon>Gammaproteobacteria</taxon>
        <taxon>Pseudomonadales</taxon>
        <taxon>Marinobacteraceae</taxon>
        <taxon>Marinobacter</taxon>
    </lineage>
</organism>
<dbReference type="RefSeq" id="WP_245742689.1">
    <property type="nucleotide sequence ID" value="NZ_FOHZ01000023.1"/>
</dbReference>
<sequence length="214" mass="22958">MNRLHLITAGIALSLASTAALATPQYTDKTTAVGELALSQGAGYYIWNDANNTSDWSIRWTGAGAEPSIIDWFGVIQFENASLGTYSEISFEPNDQDITPINVPGLTALSWVNLTDNIPGHYDGIDFTLEANYELLQFTLGSSLFANLELASNDPGVASTGIFIGEDYQSTNVLVLTDEHGTYQQFEIPVPEPGTLALLGLGLVGLGAARRRQS</sequence>
<evidence type="ECO:0000313" key="4">
    <source>
        <dbReference type="Proteomes" id="UP000198762"/>
    </source>
</evidence>
<keyword evidence="4" id="KW-1185">Reference proteome</keyword>
<dbReference type="InterPro" id="IPR013424">
    <property type="entry name" value="Ice-binding_C"/>
</dbReference>
<dbReference type="EMBL" id="FOHZ01000023">
    <property type="protein sequence ID" value="SET77600.1"/>
    <property type="molecule type" value="Genomic_DNA"/>
</dbReference>
<accession>A0A1I0H251</accession>
<gene>
    <name evidence="3" type="ORF">SAMN04487962_12317</name>
</gene>
<reference evidence="4" key="1">
    <citation type="submission" date="2016-10" db="EMBL/GenBank/DDBJ databases">
        <authorList>
            <person name="Varghese N."/>
            <person name="Submissions S."/>
        </authorList>
    </citation>
    <scope>NUCLEOTIDE SEQUENCE [LARGE SCALE GENOMIC DNA]</scope>
    <source>
        <strain evidence="4">CGMCC 1.6489</strain>
    </source>
</reference>
<name>A0A1I0H251_9GAMM</name>
<dbReference type="NCBIfam" id="TIGR02595">
    <property type="entry name" value="PEP_CTERM"/>
    <property type="match status" value="1"/>
</dbReference>
<evidence type="ECO:0000256" key="1">
    <source>
        <dbReference type="SAM" id="SignalP"/>
    </source>
</evidence>
<feature type="signal peptide" evidence="1">
    <location>
        <begin position="1"/>
        <end position="22"/>
    </location>
</feature>
<dbReference type="Pfam" id="PF07589">
    <property type="entry name" value="PEP-CTERM"/>
    <property type="match status" value="1"/>
</dbReference>
<evidence type="ECO:0000259" key="2">
    <source>
        <dbReference type="Pfam" id="PF07589"/>
    </source>
</evidence>
<feature type="chain" id="PRO_5011686569" evidence="1">
    <location>
        <begin position="23"/>
        <end position="214"/>
    </location>
</feature>
<protein>
    <submittedName>
        <fullName evidence="3">PEP-CTERM protein-sorting domain-containing protein</fullName>
    </submittedName>
</protein>